<keyword evidence="8" id="KW-1185">Reference proteome</keyword>
<dbReference type="InterPro" id="IPR023774">
    <property type="entry name" value="Put_metal_dep_hydrolase_YfiT"/>
</dbReference>
<comment type="similarity">
    <text evidence="5">Belongs to the metal hydrolase YfiT family.</text>
</comment>
<evidence type="ECO:0000259" key="6">
    <source>
        <dbReference type="Pfam" id="PF12867"/>
    </source>
</evidence>
<feature type="domain" description="DinB-like" evidence="6">
    <location>
        <begin position="36"/>
        <end position="165"/>
    </location>
</feature>
<dbReference type="AlphaFoldDB" id="A0A364K3X8"/>
<dbReference type="InterPro" id="IPR034660">
    <property type="entry name" value="DinB/YfiT-like"/>
</dbReference>
<dbReference type="RefSeq" id="WP_113659055.1">
    <property type="nucleotide sequence ID" value="NZ_KZ845667.1"/>
</dbReference>
<evidence type="ECO:0000256" key="2">
    <source>
        <dbReference type="ARBA" id="ARBA00022723"/>
    </source>
</evidence>
<keyword evidence="3 5" id="KW-0378">Hydrolase</keyword>
<protein>
    <recommendedName>
        <fullName evidence="5">Putative metal-dependent hydrolase DL897_10205</fullName>
        <ecNumber evidence="5">3.-.-.-</ecNumber>
    </recommendedName>
</protein>
<name>A0A364K3X8_9BACL</name>
<dbReference type="InterPro" id="IPR024775">
    <property type="entry name" value="DinB-like"/>
</dbReference>
<comment type="subunit">
    <text evidence="5">Homodimer.</text>
</comment>
<dbReference type="GO" id="GO:0005737">
    <property type="term" value="C:cytoplasm"/>
    <property type="evidence" value="ECO:0007669"/>
    <property type="project" value="UniProtKB-SubCell"/>
</dbReference>
<dbReference type="EC" id="3.-.-.-" evidence="5"/>
<evidence type="ECO:0000256" key="5">
    <source>
        <dbReference type="HAMAP-Rule" id="MF_01256"/>
    </source>
</evidence>
<gene>
    <name evidence="7" type="ORF">DL897_10205</name>
</gene>
<reference evidence="7 8" key="1">
    <citation type="submission" date="2018-06" db="EMBL/GenBank/DDBJ databases">
        <title>Thermoflavimicrobium daqus sp. nov., a thermophilic microbe isolated from Moutai-flavour Daqu.</title>
        <authorList>
            <person name="Wang X."/>
            <person name="Zhou H."/>
        </authorList>
    </citation>
    <scope>NUCLEOTIDE SEQUENCE [LARGE SCALE GENOMIC DNA]</scope>
    <source>
        <strain evidence="7 8">FBKL4.011</strain>
    </source>
</reference>
<dbReference type="OrthoDB" id="9796039at2"/>
<dbReference type="EMBL" id="QJKK01000005">
    <property type="protein sequence ID" value="RAL24062.1"/>
    <property type="molecule type" value="Genomic_DNA"/>
</dbReference>
<dbReference type="Pfam" id="PF12867">
    <property type="entry name" value="DinB_2"/>
    <property type="match status" value="1"/>
</dbReference>
<dbReference type="HAMAP" id="MF_01256">
    <property type="entry name" value="YfiT_hydrol"/>
    <property type="match status" value="1"/>
</dbReference>
<evidence type="ECO:0000256" key="4">
    <source>
        <dbReference type="ARBA" id="ARBA00022833"/>
    </source>
</evidence>
<accession>A0A364K3X8</accession>
<keyword evidence="4 5" id="KW-0862">Zinc</keyword>
<evidence type="ECO:0000313" key="7">
    <source>
        <dbReference type="EMBL" id="RAL24062.1"/>
    </source>
</evidence>
<evidence type="ECO:0000256" key="1">
    <source>
        <dbReference type="ARBA" id="ARBA00022490"/>
    </source>
</evidence>
<keyword evidence="2 5" id="KW-0479">Metal-binding</keyword>
<sequence length="175" mass="20539">MNHLKYPIGQFSLKEKVSPEKLESWIEDIKNLPLQLKQAIQGLDEAQLDTVYRPDGWTVRQVVHHVADSHINAYTRFRLALTEETPTIKPYEEQRWAELLDAKYSPVELSLGLLDHLHQRWVTLLQSLSSNDFQKTFYHPDSNEICLDQCVGLYAWHGKHHLAHITTLRERMSWN</sequence>
<comment type="subcellular location">
    <subcellularLocation>
        <location evidence="5">Cytoplasm</location>
    </subcellularLocation>
</comment>
<feature type="binding site" evidence="5">
    <location>
        <position position="161"/>
    </location>
    <ligand>
        <name>Zn(2+)</name>
        <dbReference type="ChEBI" id="CHEBI:29105"/>
    </ligand>
</feature>
<comment type="function">
    <text evidence="5">Possible metal-dependent hydrolase.</text>
</comment>
<dbReference type="SUPFAM" id="SSF109854">
    <property type="entry name" value="DinB/YfiT-like putative metalloenzymes"/>
    <property type="match status" value="1"/>
</dbReference>
<feature type="binding site" evidence="5">
    <location>
        <position position="65"/>
    </location>
    <ligand>
        <name>Zn(2+)</name>
        <dbReference type="ChEBI" id="CHEBI:29105"/>
    </ligand>
</feature>
<dbReference type="NCBIfam" id="NF009807">
    <property type="entry name" value="PRK13291.1"/>
    <property type="match status" value="1"/>
</dbReference>
<dbReference type="GO" id="GO:0016787">
    <property type="term" value="F:hydrolase activity"/>
    <property type="evidence" value="ECO:0007669"/>
    <property type="project" value="UniProtKB-UniRule"/>
</dbReference>
<reference evidence="7 8" key="2">
    <citation type="submission" date="2018-06" db="EMBL/GenBank/DDBJ databases">
        <authorList>
            <person name="Zhirakovskaya E."/>
        </authorList>
    </citation>
    <scope>NUCLEOTIDE SEQUENCE [LARGE SCALE GENOMIC DNA]</scope>
    <source>
        <strain evidence="7 8">FBKL4.011</strain>
    </source>
</reference>
<dbReference type="GO" id="GO:0008270">
    <property type="term" value="F:zinc ion binding"/>
    <property type="evidence" value="ECO:0007669"/>
    <property type="project" value="UniProtKB-UniRule"/>
</dbReference>
<evidence type="ECO:0000313" key="8">
    <source>
        <dbReference type="Proteomes" id="UP000251213"/>
    </source>
</evidence>
<comment type="cofactor">
    <cofactor evidence="5">
        <name>Zn(2+)</name>
        <dbReference type="ChEBI" id="CHEBI:29105"/>
    </cofactor>
    <text evidence="5">Binds 1 zinc ion per subunit.</text>
</comment>
<organism evidence="7 8">
    <name type="scientific">Thermoflavimicrobium daqui</name>
    <dbReference type="NCBI Taxonomy" id="2137476"/>
    <lineage>
        <taxon>Bacteria</taxon>
        <taxon>Bacillati</taxon>
        <taxon>Bacillota</taxon>
        <taxon>Bacilli</taxon>
        <taxon>Bacillales</taxon>
        <taxon>Thermoactinomycetaceae</taxon>
        <taxon>Thermoflavimicrobium</taxon>
    </lineage>
</organism>
<comment type="caution">
    <text evidence="7">The sequence shown here is derived from an EMBL/GenBank/DDBJ whole genome shotgun (WGS) entry which is preliminary data.</text>
</comment>
<dbReference type="Proteomes" id="UP000251213">
    <property type="component" value="Unassembled WGS sequence"/>
</dbReference>
<keyword evidence="1 5" id="KW-0963">Cytoplasm</keyword>
<feature type="binding site" evidence="5">
    <location>
        <position position="157"/>
    </location>
    <ligand>
        <name>Zn(2+)</name>
        <dbReference type="ChEBI" id="CHEBI:29105"/>
    </ligand>
</feature>
<dbReference type="Gene3D" id="1.20.120.450">
    <property type="entry name" value="dinb family like domain"/>
    <property type="match status" value="1"/>
</dbReference>
<proteinExistence type="inferred from homology"/>
<evidence type="ECO:0000256" key="3">
    <source>
        <dbReference type="ARBA" id="ARBA00022801"/>
    </source>
</evidence>